<organism evidence="1">
    <name type="scientific">Anguilla anguilla</name>
    <name type="common">European freshwater eel</name>
    <name type="synonym">Muraena anguilla</name>
    <dbReference type="NCBI Taxonomy" id="7936"/>
    <lineage>
        <taxon>Eukaryota</taxon>
        <taxon>Metazoa</taxon>
        <taxon>Chordata</taxon>
        <taxon>Craniata</taxon>
        <taxon>Vertebrata</taxon>
        <taxon>Euteleostomi</taxon>
        <taxon>Actinopterygii</taxon>
        <taxon>Neopterygii</taxon>
        <taxon>Teleostei</taxon>
        <taxon>Anguilliformes</taxon>
        <taxon>Anguillidae</taxon>
        <taxon>Anguilla</taxon>
    </lineage>
</organism>
<dbReference type="EMBL" id="GBXM01065715">
    <property type="protein sequence ID" value="JAH42862.1"/>
    <property type="molecule type" value="Transcribed_RNA"/>
</dbReference>
<protein>
    <submittedName>
        <fullName evidence="1">Uncharacterized protein</fullName>
    </submittedName>
</protein>
<dbReference type="AlphaFoldDB" id="A0A0E9SNQ3"/>
<reference evidence="1" key="2">
    <citation type="journal article" date="2015" name="Fish Shellfish Immunol.">
        <title>Early steps in the European eel (Anguilla anguilla)-Vibrio vulnificus interaction in the gills: Role of the RtxA13 toxin.</title>
        <authorList>
            <person name="Callol A."/>
            <person name="Pajuelo D."/>
            <person name="Ebbesson L."/>
            <person name="Teles M."/>
            <person name="MacKenzie S."/>
            <person name="Amaro C."/>
        </authorList>
    </citation>
    <scope>NUCLEOTIDE SEQUENCE</scope>
</reference>
<name>A0A0E9SNQ3_ANGAN</name>
<reference evidence="1" key="1">
    <citation type="submission" date="2014-11" db="EMBL/GenBank/DDBJ databases">
        <authorList>
            <person name="Amaro Gonzalez C."/>
        </authorList>
    </citation>
    <scope>NUCLEOTIDE SEQUENCE</scope>
</reference>
<sequence>MKKPFIFEILNYFSIYFFMCFKGCL</sequence>
<accession>A0A0E9SNQ3</accession>
<evidence type="ECO:0000313" key="1">
    <source>
        <dbReference type="EMBL" id="JAH42862.1"/>
    </source>
</evidence>
<proteinExistence type="predicted"/>